<reference evidence="1" key="1">
    <citation type="submission" date="2021-06" db="EMBL/GenBank/DDBJ databases">
        <authorList>
            <person name="Kallberg Y."/>
            <person name="Tangrot J."/>
            <person name="Rosling A."/>
        </authorList>
    </citation>
    <scope>NUCLEOTIDE SEQUENCE</scope>
    <source>
        <strain evidence="1">28 12/20/2015</strain>
    </source>
</reference>
<proteinExistence type="predicted"/>
<comment type="caution">
    <text evidence="1">The sequence shown here is derived from an EMBL/GenBank/DDBJ whole genome shotgun (WGS) entry which is preliminary data.</text>
</comment>
<dbReference type="EMBL" id="CAJVPW010056965">
    <property type="protein sequence ID" value="CAG8775756.1"/>
    <property type="molecule type" value="Genomic_DNA"/>
</dbReference>
<feature type="non-terminal residue" evidence="1">
    <location>
        <position position="1"/>
    </location>
</feature>
<keyword evidence="2" id="KW-1185">Reference proteome</keyword>
<sequence>KIISLDFNIEDITFTSSLKLADDISDKENEYPSNLYTEDDETSLVTTKSTDFFSNEYISDHNESDDEGIMELKSRKRELENLLAATREGPRGSSTQKFSSKNSKKNTSHATKKVTPPSPSRIAAGYTIVIDTNCLIVKTFVEEPY</sequence>
<accession>A0ACA9R4F5</accession>
<organism evidence="1 2">
    <name type="scientific">Cetraspora pellucida</name>
    <dbReference type="NCBI Taxonomy" id="1433469"/>
    <lineage>
        <taxon>Eukaryota</taxon>
        <taxon>Fungi</taxon>
        <taxon>Fungi incertae sedis</taxon>
        <taxon>Mucoromycota</taxon>
        <taxon>Glomeromycotina</taxon>
        <taxon>Glomeromycetes</taxon>
        <taxon>Diversisporales</taxon>
        <taxon>Gigasporaceae</taxon>
        <taxon>Cetraspora</taxon>
    </lineage>
</organism>
<dbReference type="Proteomes" id="UP000789366">
    <property type="component" value="Unassembled WGS sequence"/>
</dbReference>
<gene>
    <name evidence="1" type="ORF">SPELUC_LOCUS16051</name>
</gene>
<protein>
    <submittedName>
        <fullName evidence="1">12990_t:CDS:1</fullName>
    </submittedName>
</protein>
<evidence type="ECO:0000313" key="2">
    <source>
        <dbReference type="Proteomes" id="UP000789366"/>
    </source>
</evidence>
<feature type="non-terminal residue" evidence="1">
    <location>
        <position position="145"/>
    </location>
</feature>
<name>A0ACA9R4F5_9GLOM</name>
<evidence type="ECO:0000313" key="1">
    <source>
        <dbReference type="EMBL" id="CAG8775756.1"/>
    </source>
</evidence>